<dbReference type="InterPro" id="IPR019559">
    <property type="entry name" value="Cullin_neddylation_domain"/>
</dbReference>
<dbReference type="InterPro" id="IPR045093">
    <property type="entry name" value="Cullin"/>
</dbReference>
<evidence type="ECO:0000259" key="6">
    <source>
        <dbReference type="PROSITE" id="PS50069"/>
    </source>
</evidence>
<dbReference type="InterPro" id="IPR059120">
    <property type="entry name" value="Cullin-like_AB"/>
</dbReference>
<keyword evidence="8" id="KW-1185">Reference proteome</keyword>
<dbReference type="Gene3D" id="1.10.10.10">
    <property type="entry name" value="Winged helix-like DNA-binding domain superfamily/Winged helix DNA-binding domain"/>
    <property type="match status" value="2"/>
</dbReference>
<evidence type="ECO:0000313" key="7">
    <source>
        <dbReference type="EMBL" id="KAK0440268.1"/>
    </source>
</evidence>
<organism evidence="7 8">
    <name type="scientific">Armillaria borealis</name>
    <dbReference type="NCBI Taxonomy" id="47425"/>
    <lineage>
        <taxon>Eukaryota</taxon>
        <taxon>Fungi</taxon>
        <taxon>Dikarya</taxon>
        <taxon>Basidiomycota</taxon>
        <taxon>Agaricomycotina</taxon>
        <taxon>Agaricomycetes</taxon>
        <taxon>Agaricomycetidae</taxon>
        <taxon>Agaricales</taxon>
        <taxon>Marasmiineae</taxon>
        <taxon>Physalacriaceae</taxon>
        <taxon>Armillaria</taxon>
    </lineage>
</organism>
<dbReference type="GO" id="GO:0031625">
    <property type="term" value="F:ubiquitin protein ligase binding"/>
    <property type="evidence" value="ECO:0007669"/>
    <property type="project" value="InterPro"/>
</dbReference>
<dbReference type="SUPFAM" id="SSF46785">
    <property type="entry name" value="Winged helix' DNA-binding domain"/>
    <property type="match status" value="2"/>
</dbReference>
<name>A0AA39MNC4_9AGAR</name>
<dbReference type="SUPFAM" id="SSF75632">
    <property type="entry name" value="Cullin homology domain"/>
    <property type="match status" value="1"/>
</dbReference>
<dbReference type="SUPFAM" id="SSF74788">
    <property type="entry name" value="Cullin repeat-like"/>
    <property type="match status" value="1"/>
</dbReference>
<proteinExistence type="inferred from homology"/>
<dbReference type="Pfam" id="PF01636">
    <property type="entry name" value="APH"/>
    <property type="match status" value="1"/>
</dbReference>
<evidence type="ECO:0000256" key="5">
    <source>
        <dbReference type="RuleBase" id="RU003829"/>
    </source>
</evidence>
<dbReference type="EMBL" id="JAUEPT010000034">
    <property type="protein sequence ID" value="KAK0440268.1"/>
    <property type="molecule type" value="Genomic_DNA"/>
</dbReference>
<gene>
    <name evidence="7" type="ORF">EV421DRAFT_1905414</name>
</gene>
<dbReference type="FunFam" id="1.20.1310.10:FF:000002">
    <property type="entry name" value="cullin-3 isoform X1"/>
    <property type="match status" value="1"/>
</dbReference>
<dbReference type="InterPro" id="IPR036317">
    <property type="entry name" value="Cullin_homology_sf"/>
</dbReference>
<keyword evidence="2" id="KW-1017">Isopeptide bond</keyword>
<dbReference type="Gene3D" id="3.90.1200.10">
    <property type="match status" value="1"/>
</dbReference>
<dbReference type="InterPro" id="IPR011009">
    <property type="entry name" value="Kinase-like_dom_sf"/>
</dbReference>
<dbReference type="InterPro" id="IPR001373">
    <property type="entry name" value="Cullin_N"/>
</dbReference>
<dbReference type="InterPro" id="IPR002575">
    <property type="entry name" value="Aminoglycoside_PTrfase"/>
</dbReference>
<reference evidence="7" key="1">
    <citation type="submission" date="2023-06" db="EMBL/GenBank/DDBJ databases">
        <authorList>
            <consortium name="Lawrence Berkeley National Laboratory"/>
            <person name="Ahrendt S."/>
            <person name="Sahu N."/>
            <person name="Indic B."/>
            <person name="Wong-Bajracharya J."/>
            <person name="Merenyi Z."/>
            <person name="Ke H.-M."/>
            <person name="Monk M."/>
            <person name="Kocsube S."/>
            <person name="Drula E."/>
            <person name="Lipzen A."/>
            <person name="Balint B."/>
            <person name="Henrissat B."/>
            <person name="Andreopoulos B."/>
            <person name="Martin F.M."/>
            <person name="Harder C.B."/>
            <person name="Rigling D."/>
            <person name="Ford K.L."/>
            <person name="Foster G.D."/>
            <person name="Pangilinan J."/>
            <person name="Papanicolaou A."/>
            <person name="Barry K."/>
            <person name="LaButti K."/>
            <person name="Viragh M."/>
            <person name="Koriabine M."/>
            <person name="Yan M."/>
            <person name="Riley R."/>
            <person name="Champramary S."/>
            <person name="Plett K.L."/>
            <person name="Tsai I.J."/>
            <person name="Slot J."/>
            <person name="Sipos G."/>
            <person name="Plett J."/>
            <person name="Nagy L.G."/>
            <person name="Grigoriev I.V."/>
        </authorList>
    </citation>
    <scope>NUCLEOTIDE SEQUENCE</scope>
    <source>
        <strain evidence="7">FPL87.14</strain>
    </source>
</reference>
<dbReference type="PANTHER" id="PTHR11932">
    <property type="entry name" value="CULLIN"/>
    <property type="match status" value="1"/>
</dbReference>
<dbReference type="InterPro" id="IPR036390">
    <property type="entry name" value="WH_DNA-bd_sf"/>
</dbReference>
<evidence type="ECO:0000256" key="2">
    <source>
        <dbReference type="ARBA" id="ARBA00022499"/>
    </source>
</evidence>
<dbReference type="SMART" id="SM00884">
    <property type="entry name" value="Cullin_Nedd8"/>
    <property type="match status" value="2"/>
</dbReference>
<dbReference type="InterPro" id="IPR036388">
    <property type="entry name" value="WH-like_DNA-bd_sf"/>
</dbReference>
<protein>
    <submittedName>
        <fullName evidence="7">Cullin family-domain-containing protein</fullName>
    </submittedName>
</protein>
<accession>A0AA39MNC4</accession>
<dbReference type="GO" id="GO:0006511">
    <property type="term" value="P:ubiquitin-dependent protein catabolic process"/>
    <property type="evidence" value="ECO:0007669"/>
    <property type="project" value="InterPro"/>
</dbReference>
<dbReference type="InterPro" id="IPR016158">
    <property type="entry name" value="Cullin_homology"/>
</dbReference>
<evidence type="ECO:0000256" key="3">
    <source>
        <dbReference type="ARBA" id="ARBA00022843"/>
    </source>
</evidence>
<dbReference type="SMART" id="SM00182">
    <property type="entry name" value="CULLIN"/>
    <property type="match status" value="1"/>
</dbReference>
<dbReference type="InterPro" id="IPR016159">
    <property type="entry name" value="Cullin_repeat-like_dom_sf"/>
</dbReference>
<keyword evidence="3" id="KW-0832">Ubl conjugation</keyword>
<feature type="domain" description="Cullin family profile" evidence="6">
    <location>
        <begin position="359"/>
        <end position="577"/>
    </location>
</feature>
<sequence>MTSPSHSLPPRTSNLATVWAYLEEGLDTIMMSESLKDIPVQYTAFLNTVVYNFYVSSNDRFSSAATSALYDKVLQYLCTRLESIWHIADSLQGEELLGYYGAEWRRYEIRVHYMNRSVFSYLNRYWVKRERDEGRIRIYPVHKLALVQWEAEVFVPINQEDRLVNALLLAIERERNGQVADEMLVKNVVGSLLRLGVNYANLDEECLDIYKNDFEAPFLVATEMYYRGEAAAFMAAASDSNFNYLKKVQDRLQEEEDRVERYGLIRKTRTNLISGQDLLRKNFEQHVEKAGLDAVASLVEKDSEPDPKTYLDVLLEVHAKYSTIIIQHLYGDGGFISSLRKACIVFVNRNAVTGPTGSKSPEVLVKYADRLLRKDKSLEEVDVEGALDRLTVIFNYLEDKDVFLHFYAARLSKRLIYGVSASDESEASMISKLGKACGSEYTSKLRQMLMDARVSKDLTEQFNDASFSVMVLGSNCWLLNRPAHGFTIPREIYPTYDRFQKYYRTKHSGRKLTWLWNYSRSELRTNYLDQRYILMTSSFQMVILLLYNDHDLLSLSELITATSIPKEIITQVVLALVKARILVNKESEQYSLNSNFKSKKIRVNINQSIRAEGQTEVMRAVQEDRKYVIQATIVRIMKARKSMNNEQLVQVVIEQISQRFTPQVPTIRKAIDILLEKEYIQQLPGDTLTYVAQDLTNSSSTTNIPKNLWLPKSYEDLESVPQEQIIDKLDPKHPYAKYFRVISPSPGLIIKFRGELSEQVLAQRFAHEKLGTIVPRVLYHPPLLIEDTQVPPVKGERPPKGCWYMAMERCPGVPLSDVVDTMSPAELGHIAEQLKAFLARMETIPSPTNTMGSVTSGPYRNAFWPDCLTPENPFATLEEFIAYYRWMIMLGCTEAWTKSVLSQLPKEATIRFAHADLVPKNIIVEGSTITGIVDWALSGFFPDFWEYGRMHDPVEMTPGWDYVLQRAIAPDFVHRVLNYMSASCSLRSEVCTVLVLHNDHNLLSLSERVMATSIPKEIITQVVSVLVKPRTFVDGESEQYDLNPSESILAIEGQTEVMRVVQEDRKYVIQTTIVRIVKDQKSMTNEQLVQEVPTRKAIDALPEKEYIQREDALVYVAHIRFASLPMKGRHLAADTALTLRRTASVATPPDGEVNYMPEFATASPREEHDYLSPPLFRNQGWCGKLGILRV</sequence>
<dbReference type="FunFam" id="1.20.1310.10:FF:000001">
    <property type="entry name" value="Cullin 3"/>
    <property type="match status" value="1"/>
</dbReference>
<dbReference type="FunFam" id="1.10.10.10:FF:000014">
    <property type="entry name" value="Cullin 1"/>
    <property type="match status" value="1"/>
</dbReference>
<evidence type="ECO:0000313" key="8">
    <source>
        <dbReference type="Proteomes" id="UP001175226"/>
    </source>
</evidence>
<evidence type="ECO:0000256" key="1">
    <source>
        <dbReference type="ARBA" id="ARBA00006019"/>
    </source>
</evidence>
<dbReference type="Pfam" id="PF26557">
    <property type="entry name" value="Cullin_AB"/>
    <property type="match status" value="1"/>
</dbReference>
<dbReference type="SUPFAM" id="SSF56112">
    <property type="entry name" value="Protein kinase-like (PK-like)"/>
    <property type="match status" value="1"/>
</dbReference>
<dbReference type="PROSITE" id="PS50069">
    <property type="entry name" value="CULLIN_2"/>
    <property type="match status" value="1"/>
</dbReference>
<dbReference type="Gene3D" id="3.30.230.130">
    <property type="entry name" value="Cullin, Chain C, Domain 2"/>
    <property type="match status" value="1"/>
</dbReference>
<comment type="caution">
    <text evidence="7">The sequence shown here is derived from an EMBL/GenBank/DDBJ whole genome shotgun (WGS) entry which is preliminary data.</text>
</comment>
<evidence type="ECO:0000256" key="4">
    <source>
        <dbReference type="PROSITE-ProRule" id="PRU00330"/>
    </source>
</evidence>
<dbReference type="Gene3D" id="3.30.200.150">
    <property type="match status" value="1"/>
</dbReference>
<dbReference type="Pfam" id="PF10557">
    <property type="entry name" value="Cullin_Nedd8"/>
    <property type="match status" value="1"/>
</dbReference>
<dbReference type="AlphaFoldDB" id="A0AA39MNC4"/>
<dbReference type="Proteomes" id="UP001175226">
    <property type="component" value="Unassembled WGS sequence"/>
</dbReference>
<comment type="similarity">
    <text evidence="1 4 5">Belongs to the cullin family.</text>
</comment>
<dbReference type="Gene3D" id="1.20.1310.10">
    <property type="entry name" value="Cullin Repeats"/>
    <property type="match status" value="3"/>
</dbReference>
<dbReference type="Pfam" id="PF00888">
    <property type="entry name" value="Cullin"/>
    <property type="match status" value="1"/>
</dbReference>